<gene>
    <name evidence="2" type="ORF">KIP89_09455</name>
</gene>
<comment type="caution">
    <text evidence="2">The sequence shown here is derived from an EMBL/GenBank/DDBJ whole genome shotgun (WGS) entry which is preliminary data.</text>
</comment>
<reference evidence="2" key="1">
    <citation type="submission" date="2021-05" db="EMBL/GenBank/DDBJ databases">
        <authorList>
            <person name="Sun Q."/>
            <person name="Inoue M."/>
        </authorList>
    </citation>
    <scope>NUCLEOTIDE SEQUENCE</scope>
    <source>
        <strain evidence="2">VKM B-3255</strain>
    </source>
</reference>
<evidence type="ECO:0000313" key="3">
    <source>
        <dbReference type="Proteomes" id="UP001166585"/>
    </source>
</evidence>
<organism evidence="2 3">
    <name type="scientific">Ancylobacter radicis</name>
    <dbReference type="NCBI Taxonomy" id="2836179"/>
    <lineage>
        <taxon>Bacteria</taxon>
        <taxon>Pseudomonadati</taxon>
        <taxon>Pseudomonadota</taxon>
        <taxon>Alphaproteobacteria</taxon>
        <taxon>Hyphomicrobiales</taxon>
        <taxon>Xanthobacteraceae</taxon>
        <taxon>Ancylobacter</taxon>
    </lineage>
</organism>
<sequence>MDVLMRASSVLLAAVSLAAPALAPLAPAVAGETLTAVAAQRFVMGRTFSYSCYEGTAGAGRIMPDGSVAGTVQMRGKGNVRYVTLPAGTIMVKGEKVCAKMKGLAFQPCFELEKTSEQSFRGNLAGAEKLWCEFKRGGSGRTRLASRSVPRETPEMAAPVTGRAPTVEVTVAAEPIPAPTGGN</sequence>
<feature type="chain" id="PRO_5047527106" evidence="1">
    <location>
        <begin position="24"/>
        <end position="183"/>
    </location>
</feature>
<evidence type="ECO:0000256" key="1">
    <source>
        <dbReference type="SAM" id="SignalP"/>
    </source>
</evidence>
<name>A0ABS5R855_9HYPH</name>
<evidence type="ECO:0000313" key="2">
    <source>
        <dbReference type="EMBL" id="MBS9477332.1"/>
    </source>
</evidence>
<proteinExistence type="predicted"/>
<accession>A0ABS5R855</accession>
<keyword evidence="1" id="KW-0732">Signal</keyword>
<dbReference type="Proteomes" id="UP001166585">
    <property type="component" value="Unassembled WGS sequence"/>
</dbReference>
<dbReference type="EMBL" id="JAHCQH010000015">
    <property type="protein sequence ID" value="MBS9477332.1"/>
    <property type="molecule type" value="Genomic_DNA"/>
</dbReference>
<feature type="signal peptide" evidence="1">
    <location>
        <begin position="1"/>
        <end position="23"/>
    </location>
</feature>
<protein>
    <submittedName>
        <fullName evidence="2">Uncharacterized protein</fullName>
    </submittedName>
</protein>
<keyword evidence="3" id="KW-1185">Reference proteome</keyword>